<evidence type="ECO:0008006" key="6">
    <source>
        <dbReference type="Google" id="ProtNLM"/>
    </source>
</evidence>
<evidence type="ECO:0000313" key="3">
    <source>
        <dbReference type="EMBL" id="KFX22425.1"/>
    </source>
</evidence>
<dbReference type="eggNOG" id="COG1917">
    <property type="taxonomic scope" value="Bacteria"/>
</dbReference>
<dbReference type="EMBL" id="JQHL01000001">
    <property type="protein sequence ID" value="KFX22425.1"/>
    <property type="molecule type" value="Genomic_DNA"/>
</dbReference>
<dbReference type="AlphaFoldDB" id="A0A093S320"/>
<dbReference type="Gene3D" id="2.60.120.10">
    <property type="entry name" value="Jelly Rolls"/>
    <property type="match status" value="1"/>
</dbReference>
<comment type="caution">
    <text evidence="2">The sequence shown here is derived from an EMBL/GenBank/DDBJ whole genome shotgun (WGS) entry which is preliminary data.</text>
</comment>
<feature type="signal peptide" evidence="1">
    <location>
        <begin position="1"/>
        <end position="22"/>
    </location>
</feature>
<evidence type="ECO:0000313" key="5">
    <source>
        <dbReference type="Proteomes" id="UP000032874"/>
    </source>
</evidence>
<organism evidence="2 5">
    <name type="scientific">Pectobacterium betavasculorum</name>
    <dbReference type="NCBI Taxonomy" id="55207"/>
    <lineage>
        <taxon>Bacteria</taxon>
        <taxon>Pseudomonadati</taxon>
        <taxon>Pseudomonadota</taxon>
        <taxon>Gammaproteobacteria</taxon>
        <taxon>Enterobacterales</taxon>
        <taxon>Pectobacteriaceae</taxon>
        <taxon>Pectobacterium</taxon>
    </lineage>
</organism>
<evidence type="ECO:0000256" key="1">
    <source>
        <dbReference type="SAM" id="SignalP"/>
    </source>
</evidence>
<dbReference type="Proteomes" id="UP000032869">
    <property type="component" value="Unassembled WGS sequence"/>
</dbReference>
<accession>A0A093S320</accession>
<dbReference type="STRING" id="55207.KP22_03720"/>
<dbReference type="RefSeq" id="WP_039300416.1">
    <property type="nucleotide sequence ID" value="NZ_JAODTE010000001.1"/>
</dbReference>
<gene>
    <name evidence="3" type="ORF">JV35_04445</name>
    <name evidence="2" type="ORF">KP22_03720</name>
</gene>
<dbReference type="OrthoDB" id="4205621at2"/>
<name>A0A093S320_9GAMM</name>
<keyword evidence="1" id="KW-0732">Signal</keyword>
<dbReference type="Proteomes" id="UP000032874">
    <property type="component" value="Unassembled WGS sequence"/>
</dbReference>
<reference evidence="4 5" key="1">
    <citation type="submission" date="2014-08" db="EMBL/GenBank/DDBJ databases">
        <title>Genome sequences of NCPPB Pectobacterium isolates.</title>
        <authorList>
            <person name="Glover R.H."/>
            <person name="Sapp M."/>
            <person name="Elphinstone J."/>
        </authorList>
    </citation>
    <scope>NUCLEOTIDE SEQUENCE [LARGE SCALE GENOMIC DNA]</scope>
    <source>
        <strain evidence="3 4">NCPPB 2793</strain>
        <strain evidence="2 5">NCPPB 2795</strain>
    </source>
</reference>
<evidence type="ECO:0000313" key="4">
    <source>
        <dbReference type="Proteomes" id="UP000032869"/>
    </source>
</evidence>
<protein>
    <recommendedName>
        <fullName evidence="6">Cupin</fullName>
    </recommendedName>
</protein>
<evidence type="ECO:0000313" key="2">
    <source>
        <dbReference type="EMBL" id="KFX07209.1"/>
    </source>
</evidence>
<proteinExistence type="predicted"/>
<feature type="chain" id="PRO_5001887907" description="Cupin" evidence="1">
    <location>
        <begin position="23"/>
        <end position="160"/>
    </location>
</feature>
<keyword evidence="4" id="KW-1185">Reference proteome</keyword>
<dbReference type="InterPro" id="IPR014710">
    <property type="entry name" value="RmlC-like_jellyroll"/>
</dbReference>
<dbReference type="EMBL" id="JQHM01000001">
    <property type="protein sequence ID" value="KFX07209.1"/>
    <property type="molecule type" value="Genomic_DNA"/>
</dbReference>
<sequence>MKKTSRFLLALAGLLISVTVYSATSSTSHAEETRISAIKLINTPDNHSAFVTGSVPALEKITAQQFWLSNSTEAWEMNVHPAPRKQYVITLKGTLKFRVSDGSTFLLSPGTVLIAADTQGEGHSWEMVEGSEWVRIYIPIVEDNDYFTPNSSATAVAKTH</sequence>